<proteinExistence type="predicted"/>
<sequence>MKYSTVVLDLDGTFLNSKKQVSERNFEAVLSCYQRGIRIIFATARPPRAVKLFLPKELLDIGAFVYYNGAQTICNKSKTEFCESIPSDLTSEIIDYCLHHYPQLDMTMEVKDEWFGLREYDYSTTMNARSNPIVKSLGELQQYEATKILLSGKNQIPGLISKFGQQVNILITDNNQLIQIMPLQASKELAITRLCNIYNEGLDSLIVFGDDHNDLGLFKSAGYSIAMGNAVVELKDIADEITETNDNDGVAIILERLCG</sequence>
<keyword evidence="2" id="KW-1185">Reference proteome</keyword>
<protein>
    <submittedName>
        <fullName evidence="1">HAD family hydrolase</fullName>
    </submittedName>
</protein>
<dbReference type="RefSeq" id="WP_326091385.1">
    <property type="nucleotide sequence ID" value="NZ_JARLKZ010000026.1"/>
</dbReference>
<dbReference type="GO" id="GO:0016787">
    <property type="term" value="F:hydrolase activity"/>
    <property type="evidence" value="ECO:0007669"/>
    <property type="project" value="UniProtKB-KW"/>
</dbReference>
<dbReference type="SUPFAM" id="SSF56784">
    <property type="entry name" value="HAD-like"/>
    <property type="match status" value="1"/>
</dbReference>
<dbReference type="InterPro" id="IPR006379">
    <property type="entry name" value="HAD-SF_hydro_IIB"/>
</dbReference>
<dbReference type="InterPro" id="IPR023214">
    <property type="entry name" value="HAD_sf"/>
</dbReference>
<dbReference type="Proteomes" id="UP001344632">
    <property type="component" value="Unassembled WGS sequence"/>
</dbReference>
<dbReference type="Gene3D" id="3.30.1240.10">
    <property type="match status" value="1"/>
</dbReference>
<dbReference type="Pfam" id="PF08282">
    <property type="entry name" value="Hydrolase_3"/>
    <property type="match status" value="1"/>
</dbReference>
<evidence type="ECO:0000313" key="2">
    <source>
        <dbReference type="Proteomes" id="UP001344632"/>
    </source>
</evidence>
<organism evidence="1 2">
    <name type="scientific">Paenibacillus dokdonensis</name>
    <dbReference type="NCBI Taxonomy" id="2567944"/>
    <lineage>
        <taxon>Bacteria</taxon>
        <taxon>Bacillati</taxon>
        <taxon>Bacillota</taxon>
        <taxon>Bacilli</taxon>
        <taxon>Bacillales</taxon>
        <taxon>Paenibacillaceae</taxon>
        <taxon>Paenibacillus</taxon>
    </lineage>
</organism>
<gene>
    <name evidence="1" type="ORF">P4H66_27995</name>
</gene>
<dbReference type="Gene3D" id="3.40.50.1000">
    <property type="entry name" value="HAD superfamily/HAD-like"/>
    <property type="match status" value="1"/>
</dbReference>
<dbReference type="NCBIfam" id="TIGR01484">
    <property type="entry name" value="HAD-SF-IIB"/>
    <property type="match status" value="1"/>
</dbReference>
<name>A0ABU6GX24_9BACL</name>
<accession>A0ABU6GX24</accession>
<dbReference type="PANTHER" id="PTHR10000:SF8">
    <property type="entry name" value="HAD SUPERFAMILY HYDROLASE-LIKE, TYPE 3"/>
    <property type="match status" value="1"/>
</dbReference>
<reference evidence="1 2" key="1">
    <citation type="submission" date="2023-03" db="EMBL/GenBank/DDBJ databases">
        <title>Bacillus Genome Sequencing.</title>
        <authorList>
            <person name="Dunlap C."/>
        </authorList>
    </citation>
    <scope>NUCLEOTIDE SEQUENCE [LARGE SCALE GENOMIC DNA]</scope>
    <source>
        <strain evidence="1 2">BD-525</strain>
    </source>
</reference>
<evidence type="ECO:0000313" key="1">
    <source>
        <dbReference type="EMBL" id="MEC0243657.1"/>
    </source>
</evidence>
<keyword evidence="1" id="KW-0378">Hydrolase</keyword>
<dbReference type="EMBL" id="JARLKZ010000026">
    <property type="protein sequence ID" value="MEC0243657.1"/>
    <property type="molecule type" value="Genomic_DNA"/>
</dbReference>
<comment type="caution">
    <text evidence="1">The sequence shown here is derived from an EMBL/GenBank/DDBJ whole genome shotgun (WGS) entry which is preliminary data.</text>
</comment>
<dbReference type="InterPro" id="IPR000150">
    <property type="entry name" value="Cof"/>
</dbReference>
<dbReference type="NCBIfam" id="TIGR00099">
    <property type="entry name" value="Cof-subfamily"/>
    <property type="match status" value="1"/>
</dbReference>
<dbReference type="InterPro" id="IPR036412">
    <property type="entry name" value="HAD-like_sf"/>
</dbReference>
<dbReference type="PANTHER" id="PTHR10000">
    <property type="entry name" value="PHOSPHOSERINE PHOSPHATASE"/>
    <property type="match status" value="1"/>
</dbReference>